<evidence type="ECO:0000313" key="2">
    <source>
        <dbReference type="Proteomes" id="UP000789375"/>
    </source>
</evidence>
<gene>
    <name evidence="1" type="ORF">FMOSSE_LOCUS12220</name>
</gene>
<evidence type="ECO:0000313" key="1">
    <source>
        <dbReference type="EMBL" id="CAG8666994.1"/>
    </source>
</evidence>
<keyword evidence="2" id="KW-1185">Reference proteome</keyword>
<accession>A0A9N9H9E0</accession>
<proteinExistence type="predicted"/>
<organism evidence="1 2">
    <name type="scientific">Funneliformis mosseae</name>
    <name type="common">Endomycorrhizal fungus</name>
    <name type="synonym">Glomus mosseae</name>
    <dbReference type="NCBI Taxonomy" id="27381"/>
    <lineage>
        <taxon>Eukaryota</taxon>
        <taxon>Fungi</taxon>
        <taxon>Fungi incertae sedis</taxon>
        <taxon>Mucoromycota</taxon>
        <taxon>Glomeromycotina</taxon>
        <taxon>Glomeromycetes</taxon>
        <taxon>Glomerales</taxon>
        <taxon>Glomeraceae</taxon>
        <taxon>Funneliformis</taxon>
    </lineage>
</organism>
<reference evidence="1" key="1">
    <citation type="submission" date="2021-06" db="EMBL/GenBank/DDBJ databases">
        <authorList>
            <person name="Kallberg Y."/>
            <person name="Tangrot J."/>
            <person name="Rosling A."/>
        </authorList>
    </citation>
    <scope>NUCLEOTIDE SEQUENCE</scope>
    <source>
        <strain evidence="1">87-6 pot B 2015</strain>
    </source>
</reference>
<name>A0A9N9H9E0_FUNMO</name>
<protein>
    <submittedName>
        <fullName evidence="1">14822_t:CDS:1</fullName>
    </submittedName>
</protein>
<sequence>MLWYFVDRQYFKILESGAVLANNLKMASMISNEIILLEIQVKITKVNLKKYCNMSSARIGKFNSATITCLMIWMQLRNSSRTLLVAACEDDGIPSVKWWQAHFQIL</sequence>
<comment type="caution">
    <text evidence="1">The sequence shown here is derived from an EMBL/GenBank/DDBJ whole genome shotgun (WGS) entry which is preliminary data.</text>
</comment>
<dbReference type="AlphaFoldDB" id="A0A9N9H9E0"/>
<dbReference type="Proteomes" id="UP000789375">
    <property type="component" value="Unassembled WGS sequence"/>
</dbReference>
<dbReference type="EMBL" id="CAJVPP010005563">
    <property type="protein sequence ID" value="CAG8666994.1"/>
    <property type="molecule type" value="Genomic_DNA"/>
</dbReference>